<keyword evidence="10" id="KW-0325">Glycoprotein</keyword>
<dbReference type="FunFam" id="3.40.720.10:FF:000008">
    <property type="entry name" value="Alkaline phosphatase"/>
    <property type="match status" value="1"/>
</dbReference>
<gene>
    <name evidence="17" type="ORF">TBH_C1490</name>
</gene>
<keyword evidence="9" id="KW-0472">Membrane</keyword>
<feature type="signal peptide" evidence="16">
    <location>
        <begin position="1"/>
        <end position="21"/>
    </location>
</feature>
<keyword evidence="8 13" id="KW-0460">Magnesium</keyword>
<keyword evidence="18" id="KW-1185">Reference proteome</keyword>
<dbReference type="OrthoDB" id="9794455at2"/>
<dbReference type="SUPFAM" id="SSF53649">
    <property type="entry name" value="Alkaline phosphatase-like"/>
    <property type="match status" value="1"/>
</dbReference>
<evidence type="ECO:0000313" key="17">
    <source>
        <dbReference type="EMBL" id="BAO44410.1"/>
    </source>
</evidence>
<dbReference type="PANTHER" id="PTHR11596">
    <property type="entry name" value="ALKALINE PHOSPHATASE"/>
    <property type="match status" value="1"/>
</dbReference>
<dbReference type="GO" id="GO:0046872">
    <property type="term" value="F:metal ion binding"/>
    <property type="evidence" value="ECO:0007669"/>
    <property type="project" value="UniProtKB-KW"/>
</dbReference>
<feature type="binding site" evidence="13">
    <location>
        <position position="374"/>
    </location>
    <ligand>
        <name>Zn(2+)</name>
        <dbReference type="ChEBI" id="CHEBI:29105"/>
        <label>2</label>
    </ligand>
</feature>
<name>A0A7U6JIN6_9GAMM</name>
<feature type="chain" id="PRO_5031388313" evidence="16">
    <location>
        <begin position="22"/>
        <end position="510"/>
    </location>
</feature>
<dbReference type="Gene3D" id="3.40.720.10">
    <property type="entry name" value="Alkaline Phosphatase, subunit A"/>
    <property type="match status" value="1"/>
</dbReference>
<feature type="binding site" evidence="13">
    <location>
        <position position="59"/>
    </location>
    <ligand>
        <name>Mg(2+)</name>
        <dbReference type="ChEBI" id="CHEBI:18420"/>
    </ligand>
</feature>
<feature type="binding site" evidence="13">
    <location>
        <position position="59"/>
    </location>
    <ligand>
        <name>Zn(2+)</name>
        <dbReference type="ChEBI" id="CHEBI:29105"/>
        <label>2</label>
    </ligand>
</feature>
<feature type="binding site" evidence="13">
    <location>
        <position position="334"/>
    </location>
    <ligand>
        <name>Zn(2+)</name>
        <dbReference type="ChEBI" id="CHEBI:29105"/>
        <label>2</label>
    </ligand>
</feature>
<dbReference type="Pfam" id="PF00245">
    <property type="entry name" value="Alk_phosphatase"/>
    <property type="match status" value="1"/>
</dbReference>
<evidence type="ECO:0000256" key="9">
    <source>
        <dbReference type="ARBA" id="ARBA00023136"/>
    </source>
</evidence>
<evidence type="ECO:0000256" key="8">
    <source>
        <dbReference type="ARBA" id="ARBA00022842"/>
    </source>
</evidence>
<evidence type="ECO:0000256" key="16">
    <source>
        <dbReference type="SAM" id="SignalP"/>
    </source>
</evidence>
<accession>A0A7U6JIN6</accession>
<dbReference type="GO" id="GO:0004035">
    <property type="term" value="F:alkaline phosphatase activity"/>
    <property type="evidence" value="ECO:0007669"/>
    <property type="project" value="UniProtKB-EC"/>
</dbReference>
<dbReference type="EMBL" id="AP012273">
    <property type="protein sequence ID" value="BAO44410.1"/>
    <property type="molecule type" value="Genomic_DNA"/>
</dbReference>
<feature type="region of interest" description="Disordered" evidence="15">
    <location>
        <begin position="226"/>
        <end position="248"/>
    </location>
</feature>
<proteinExistence type="inferred from homology"/>
<feature type="active site" description="Phosphoserine intermediate" evidence="12">
    <location>
        <position position="109"/>
    </location>
</feature>
<keyword evidence="7 13" id="KW-0862">Zinc</keyword>
<comment type="cofactor">
    <cofactor evidence="13">
        <name>Zn(2+)</name>
        <dbReference type="ChEBI" id="CHEBI:29105"/>
    </cofactor>
    <text evidence="13">Binds 2 Zn(2+) ions.</text>
</comment>
<keyword evidence="16" id="KW-0732">Signal</keyword>
<comment type="similarity">
    <text evidence="14">Belongs to the alkaline phosphatase family.</text>
</comment>
<dbReference type="EC" id="3.1.3.1" evidence="17"/>
<evidence type="ECO:0000313" key="18">
    <source>
        <dbReference type="Proteomes" id="UP000031631"/>
    </source>
</evidence>
<evidence type="ECO:0000256" key="13">
    <source>
        <dbReference type="PIRSR" id="PIRSR601952-2"/>
    </source>
</evidence>
<feature type="binding site" evidence="13">
    <location>
        <position position="170"/>
    </location>
    <ligand>
        <name>Mg(2+)</name>
        <dbReference type="ChEBI" id="CHEBI:18420"/>
    </ligand>
</feature>
<dbReference type="PRINTS" id="PR00113">
    <property type="entry name" value="ALKPHPHTASE"/>
</dbReference>
<evidence type="ECO:0000256" key="7">
    <source>
        <dbReference type="ARBA" id="ARBA00022833"/>
    </source>
</evidence>
<evidence type="ECO:0000256" key="6">
    <source>
        <dbReference type="ARBA" id="ARBA00022801"/>
    </source>
</evidence>
<comment type="subcellular location">
    <subcellularLocation>
        <location evidence="1">Cell membrane</location>
        <topology evidence="1">Lipid-anchor</topology>
        <topology evidence="1">GPI-anchor</topology>
    </subcellularLocation>
</comment>
<keyword evidence="3" id="KW-0597">Phosphoprotein</keyword>
<dbReference type="AlphaFoldDB" id="A0A7U6JIN6"/>
<keyword evidence="4" id="KW-0336">GPI-anchor</keyword>
<feature type="binding site" evidence="13">
    <location>
        <position position="329"/>
    </location>
    <ligand>
        <name>Mg(2+)</name>
        <dbReference type="ChEBI" id="CHEBI:18420"/>
    </ligand>
</feature>
<feature type="compositionally biased region" description="Basic and acidic residues" evidence="15">
    <location>
        <begin position="235"/>
        <end position="248"/>
    </location>
</feature>
<keyword evidence="2" id="KW-1003">Cell membrane</keyword>
<feature type="binding site" evidence="13">
    <location>
        <position position="338"/>
    </location>
    <ligand>
        <name>Zn(2+)</name>
        <dbReference type="ChEBI" id="CHEBI:29105"/>
        <label>2</label>
    </ligand>
</feature>
<feature type="binding site" evidence="13">
    <location>
        <position position="470"/>
    </location>
    <ligand>
        <name>Zn(2+)</name>
        <dbReference type="ChEBI" id="CHEBI:29105"/>
        <label>2</label>
    </ligand>
</feature>
<keyword evidence="11" id="KW-0449">Lipoprotein</keyword>
<dbReference type="InterPro" id="IPR001952">
    <property type="entry name" value="Alkaline_phosphatase"/>
</dbReference>
<sequence length="510" mass="55253">MKKLSFVLILGSVLGLTAVQAREENSRFWYEQGQQSVQTAVGLRADTRPARNVILFIGDGMSIATVTAARILEGQLRGETGEENLLAFETLPYLALSKTYNTDMQTPDSAGTMSAIITGVKTRAGVISVDQRVQTGNCASAKDAKLKTFLEEAEEAGLSTGVVSTARLTHATPAATYAHVPDRSWEDDSRLSGEAKRNGCRDIARQLIEFPFGDGLEVALGGGRRGFLPESLNDPEDKGRKGSRKDGRNLTREWLKKYPNAAYVWNKSQFDVLDPGKTDHLLGLFEYSHMEYEHDRPTDAGGEPSLSEMTAKAMDILSRNPKGYFLMVEAGRIDHAHHAGNAFRALTDAIELSNAVKLARKKAGNDTLIIVTADHSHVFTMAGYPSRGNPILGKVDKGDGEQGYELAADGKPYTTLSYANGRGAAMLKKGGDTHYGVPIDAGRDMDLGDIDTADQGFHQQALVPLEAETHSGEDVAIYAGGPGAWLFHGVQEQNVIYHVMRAATGLGRNR</sequence>
<evidence type="ECO:0000256" key="14">
    <source>
        <dbReference type="RuleBase" id="RU003946"/>
    </source>
</evidence>
<evidence type="ECO:0000256" key="1">
    <source>
        <dbReference type="ARBA" id="ARBA00004609"/>
    </source>
</evidence>
<evidence type="ECO:0000256" key="10">
    <source>
        <dbReference type="ARBA" id="ARBA00023180"/>
    </source>
</evidence>
<keyword evidence="5 13" id="KW-0479">Metal-binding</keyword>
<feature type="binding site" evidence="13">
    <location>
        <position position="375"/>
    </location>
    <ligand>
        <name>Zn(2+)</name>
        <dbReference type="ChEBI" id="CHEBI:29105"/>
        <label>2</label>
    </ligand>
</feature>
<evidence type="ECO:0000256" key="11">
    <source>
        <dbReference type="ARBA" id="ARBA00023288"/>
    </source>
</evidence>
<dbReference type="PANTHER" id="PTHR11596:SF5">
    <property type="entry name" value="ALKALINE PHOSPHATASE"/>
    <property type="match status" value="1"/>
</dbReference>
<dbReference type="GO" id="GO:0005886">
    <property type="term" value="C:plasma membrane"/>
    <property type="evidence" value="ECO:0007669"/>
    <property type="project" value="UniProtKB-SubCell"/>
</dbReference>
<protein>
    <submittedName>
        <fullName evidence="17">Alkaline phosphatase</fullName>
        <ecNumber evidence="17">3.1.3.1</ecNumber>
    </submittedName>
</protein>
<dbReference type="InterPro" id="IPR017850">
    <property type="entry name" value="Alkaline_phosphatase_core_sf"/>
</dbReference>
<evidence type="ECO:0000256" key="12">
    <source>
        <dbReference type="PIRSR" id="PIRSR601952-1"/>
    </source>
</evidence>
<dbReference type="Proteomes" id="UP000031631">
    <property type="component" value="Chromosome"/>
</dbReference>
<evidence type="ECO:0000256" key="2">
    <source>
        <dbReference type="ARBA" id="ARBA00022475"/>
    </source>
</evidence>
<comment type="cofactor">
    <cofactor evidence="13">
        <name>Mg(2+)</name>
        <dbReference type="ChEBI" id="CHEBI:18420"/>
    </cofactor>
    <text evidence="13">Binds 1 Mg(2+) ion.</text>
</comment>
<feature type="binding site" evidence="13">
    <location>
        <position position="172"/>
    </location>
    <ligand>
        <name>Mg(2+)</name>
        <dbReference type="ChEBI" id="CHEBI:18420"/>
    </ligand>
</feature>
<evidence type="ECO:0000256" key="3">
    <source>
        <dbReference type="ARBA" id="ARBA00022553"/>
    </source>
</evidence>
<organism evidence="17 18">
    <name type="scientific">Thiolapillus brandeum</name>
    <dbReference type="NCBI Taxonomy" id="1076588"/>
    <lineage>
        <taxon>Bacteria</taxon>
        <taxon>Pseudomonadati</taxon>
        <taxon>Pseudomonadota</taxon>
        <taxon>Gammaproteobacteria</taxon>
        <taxon>Chromatiales</taxon>
        <taxon>Sedimenticolaceae</taxon>
        <taxon>Thiolapillus</taxon>
    </lineage>
</organism>
<evidence type="ECO:0000256" key="15">
    <source>
        <dbReference type="SAM" id="MobiDB-lite"/>
    </source>
</evidence>
<reference evidence="17 18" key="1">
    <citation type="journal article" date="2014" name="PLoS ONE">
        <title>Physiological and genomic features of a novel sulfur-oxidizing gammaproteobacterium belonging to a previously uncultivated symbiotic lineage isolated from a hydrothermal vent.</title>
        <authorList>
            <person name="Nunoura T."/>
            <person name="Takaki Y."/>
            <person name="Kazama H."/>
            <person name="Kakuta J."/>
            <person name="Shimamura S."/>
            <person name="Makita H."/>
            <person name="Hirai M."/>
            <person name="Miyazaki M."/>
            <person name="Takai K."/>
        </authorList>
    </citation>
    <scope>NUCLEOTIDE SEQUENCE [LARGE SCALE GENOMIC DNA]</scope>
    <source>
        <strain evidence="17 18">Hiromi1</strain>
    </source>
</reference>
<evidence type="ECO:0000256" key="5">
    <source>
        <dbReference type="ARBA" id="ARBA00022723"/>
    </source>
</evidence>
<keyword evidence="6 17" id="KW-0378">Hydrolase</keyword>
<evidence type="ECO:0000256" key="4">
    <source>
        <dbReference type="ARBA" id="ARBA00022622"/>
    </source>
</evidence>
<dbReference type="RefSeq" id="WP_041067189.1">
    <property type="nucleotide sequence ID" value="NZ_AP012273.1"/>
</dbReference>
<dbReference type="KEGG" id="tbn:TBH_C1490"/>
<dbReference type="CDD" id="cd16012">
    <property type="entry name" value="ALP"/>
    <property type="match status" value="1"/>
</dbReference>
<dbReference type="SMART" id="SM00098">
    <property type="entry name" value="alkPPc"/>
    <property type="match status" value="1"/>
</dbReference>
<dbReference type="GO" id="GO:0098552">
    <property type="term" value="C:side of membrane"/>
    <property type="evidence" value="ECO:0007669"/>
    <property type="project" value="UniProtKB-KW"/>
</dbReference>